<dbReference type="RefSeq" id="WP_380560297.1">
    <property type="nucleotide sequence ID" value="NZ_JBHEZY010000039.1"/>
</dbReference>
<dbReference type="EMBL" id="JBHEZY010000039">
    <property type="protein sequence ID" value="MFC1436571.1"/>
    <property type="molecule type" value="Genomic_DNA"/>
</dbReference>
<name>A0ABV6XE83_9ACTN</name>
<dbReference type="Proteomes" id="UP001592530">
    <property type="component" value="Unassembled WGS sequence"/>
</dbReference>
<organism evidence="1 2">
    <name type="scientific">Streptacidiphilus alkalitolerans</name>
    <dbReference type="NCBI Taxonomy" id="3342712"/>
    <lineage>
        <taxon>Bacteria</taxon>
        <taxon>Bacillati</taxon>
        <taxon>Actinomycetota</taxon>
        <taxon>Actinomycetes</taxon>
        <taxon>Kitasatosporales</taxon>
        <taxon>Streptomycetaceae</taxon>
        <taxon>Streptacidiphilus</taxon>
    </lineage>
</organism>
<accession>A0ABV6XE83</accession>
<gene>
    <name evidence="1" type="ORF">ACEZDB_38660</name>
</gene>
<comment type="caution">
    <text evidence="1">The sequence shown here is derived from an EMBL/GenBank/DDBJ whole genome shotgun (WGS) entry which is preliminary data.</text>
</comment>
<sequence length="83" mass="9250">MIRVEWTYSVGGAPPSLGFCEAYSNVPRWRAFEALEAHLAGAHDLSPLADLARWLVRVEGLDLKGFMNEVYLAQGVRVRFSIA</sequence>
<reference evidence="1 2" key="1">
    <citation type="submission" date="2024-09" db="EMBL/GenBank/DDBJ databases">
        <authorList>
            <person name="Lee S.D."/>
        </authorList>
    </citation>
    <scope>NUCLEOTIDE SEQUENCE [LARGE SCALE GENOMIC DNA]</scope>
    <source>
        <strain evidence="1 2">N1-3</strain>
    </source>
</reference>
<evidence type="ECO:0000313" key="2">
    <source>
        <dbReference type="Proteomes" id="UP001592530"/>
    </source>
</evidence>
<proteinExistence type="predicted"/>
<protein>
    <submittedName>
        <fullName evidence="1">Uncharacterized protein</fullName>
    </submittedName>
</protein>
<evidence type="ECO:0000313" key="1">
    <source>
        <dbReference type="EMBL" id="MFC1436571.1"/>
    </source>
</evidence>